<proteinExistence type="predicted"/>
<dbReference type="EMBL" id="CP042306">
    <property type="protein sequence ID" value="QDZ06992.1"/>
    <property type="molecule type" value="Genomic_DNA"/>
</dbReference>
<name>A0A5B8LH98_9SPHN</name>
<evidence type="ECO:0008006" key="3">
    <source>
        <dbReference type="Google" id="ProtNLM"/>
    </source>
</evidence>
<dbReference type="RefSeq" id="WP_146570076.1">
    <property type="nucleotide sequence ID" value="NZ_CP042306.1"/>
</dbReference>
<dbReference type="AlphaFoldDB" id="A0A5B8LH98"/>
<organism evidence="1 2">
    <name type="scientific">Sphingomonas panacisoli</name>
    <dbReference type="NCBI Taxonomy" id="1813879"/>
    <lineage>
        <taxon>Bacteria</taxon>
        <taxon>Pseudomonadati</taxon>
        <taxon>Pseudomonadota</taxon>
        <taxon>Alphaproteobacteria</taxon>
        <taxon>Sphingomonadales</taxon>
        <taxon>Sphingomonadaceae</taxon>
        <taxon>Sphingomonas</taxon>
    </lineage>
</organism>
<dbReference type="KEGG" id="spai:FPZ24_05450"/>
<sequence>MEWTTVTSLLRGGKKAYDNRHLIQRYWTKLKVYLDRGDTQIVVTGHAGAGKTVLAAQMHGRARDLAFELPQESRAVEPEVFDAGTWAKLVRVLPGQDGFRSEGAIEAFTFSDSLEGVIHVVDWGFVAPRDPAIALARINDDDLDTIEKLREANLAFELRQLDILLNDLRRSFHRAFRPKWLVVAVNKVDLFSDRRNESLAYYHPSGSSPFSQALRNFQNEIGADNLSIYIMQVSAYEVDFSWNNELAQSALKRQEQNGLLLDFMRGIAQILENHP</sequence>
<dbReference type="OrthoDB" id="4865500at2"/>
<evidence type="ECO:0000313" key="2">
    <source>
        <dbReference type="Proteomes" id="UP000315673"/>
    </source>
</evidence>
<keyword evidence="2" id="KW-1185">Reference proteome</keyword>
<dbReference type="Gene3D" id="3.40.50.300">
    <property type="entry name" value="P-loop containing nucleotide triphosphate hydrolases"/>
    <property type="match status" value="1"/>
</dbReference>
<dbReference type="Proteomes" id="UP000315673">
    <property type="component" value="Chromosome"/>
</dbReference>
<dbReference type="InterPro" id="IPR027417">
    <property type="entry name" value="P-loop_NTPase"/>
</dbReference>
<reference evidence="1 2" key="1">
    <citation type="submission" date="2019-07" db="EMBL/GenBank/DDBJ databases">
        <title>Full genome sequence of Sphingomonas sp. 4R-6-7(HKS19).</title>
        <authorList>
            <person name="Im W.-T."/>
        </authorList>
    </citation>
    <scope>NUCLEOTIDE SEQUENCE [LARGE SCALE GENOMIC DNA]</scope>
    <source>
        <strain evidence="1 2">HKS19</strain>
    </source>
</reference>
<accession>A0A5B8LH98</accession>
<gene>
    <name evidence="1" type="ORF">FPZ24_05450</name>
</gene>
<evidence type="ECO:0000313" key="1">
    <source>
        <dbReference type="EMBL" id="QDZ06992.1"/>
    </source>
</evidence>
<protein>
    <recommendedName>
        <fullName evidence="3">G domain-containing protein</fullName>
    </recommendedName>
</protein>
<dbReference type="SUPFAM" id="SSF52540">
    <property type="entry name" value="P-loop containing nucleoside triphosphate hydrolases"/>
    <property type="match status" value="1"/>
</dbReference>